<dbReference type="Gene3D" id="3.90.1150.200">
    <property type="match status" value="1"/>
</dbReference>
<evidence type="ECO:0000313" key="2">
    <source>
        <dbReference type="EMBL" id="GAA3875994.1"/>
    </source>
</evidence>
<reference evidence="3" key="1">
    <citation type="journal article" date="2019" name="Int. J. Syst. Evol. Microbiol.">
        <title>The Global Catalogue of Microorganisms (GCM) 10K type strain sequencing project: providing services to taxonomists for standard genome sequencing and annotation.</title>
        <authorList>
            <consortium name="The Broad Institute Genomics Platform"/>
            <consortium name="The Broad Institute Genome Sequencing Center for Infectious Disease"/>
            <person name="Wu L."/>
            <person name="Ma J."/>
        </authorList>
    </citation>
    <scope>NUCLEOTIDE SEQUENCE [LARGE SCALE GENOMIC DNA]</scope>
    <source>
        <strain evidence="3">JCM 17021</strain>
    </source>
</reference>
<protein>
    <submittedName>
        <fullName evidence="2">DUF1801 domain-containing protein</fullName>
    </submittedName>
</protein>
<dbReference type="SUPFAM" id="SSF159888">
    <property type="entry name" value="YdhG-like"/>
    <property type="match status" value="1"/>
</dbReference>
<accession>A0ABP7KFK0</accession>
<dbReference type="RefSeq" id="WP_345065201.1">
    <property type="nucleotide sequence ID" value="NZ_BAABCN010000003.1"/>
</dbReference>
<evidence type="ECO:0000313" key="3">
    <source>
        <dbReference type="Proteomes" id="UP001501803"/>
    </source>
</evidence>
<dbReference type="Proteomes" id="UP001501803">
    <property type="component" value="Unassembled WGS sequence"/>
</dbReference>
<gene>
    <name evidence="2" type="ORF">GCM10022381_18340</name>
</gene>
<keyword evidence="3" id="KW-1185">Reference proteome</keyword>
<comment type="caution">
    <text evidence="2">The sequence shown here is derived from an EMBL/GenBank/DDBJ whole genome shotgun (WGS) entry which is preliminary data.</text>
</comment>
<dbReference type="InterPro" id="IPR014922">
    <property type="entry name" value="YdhG-like"/>
</dbReference>
<dbReference type="EMBL" id="BAABCN010000003">
    <property type="protein sequence ID" value="GAA3875994.1"/>
    <property type="molecule type" value="Genomic_DNA"/>
</dbReference>
<feature type="domain" description="YdhG-like" evidence="1">
    <location>
        <begin position="21"/>
        <end position="132"/>
    </location>
</feature>
<sequence>MSLPPVPREVEEYFASLDEKRRDVILPVFNVVREAMPDGYELVMGWGMPGWVIPLSTYPDTYNKQPLAYASLAAQKQYNSLYLNGLYSNPDLDAAFRTEWAATGRTLNMGKSCLRFTKLEDVDLDIIARAVAALPVERFLQTYERIQPTSALRPAPRSTTN</sequence>
<proteinExistence type="predicted"/>
<name>A0ABP7KFK0_9MICO</name>
<organism evidence="2 3">
    <name type="scientific">Leifsonia kafniensis</name>
    <dbReference type="NCBI Taxonomy" id="475957"/>
    <lineage>
        <taxon>Bacteria</taxon>
        <taxon>Bacillati</taxon>
        <taxon>Actinomycetota</taxon>
        <taxon>Actinomycetes</taxon>
        <taxon>Micrococcales</taxon>
        <taxon>Microbacteriaceae</taxon>
        <taxon>Leifsonia</taxon>
    </lineage>
</organism>
<dbReference type="Pfam" id="PF08818">
    <property type="entry name" value="DUF1801"/>
    <property type="match status" value="1"/>
</dbReference>
<evidence type="ECO:0000259" key="1">
    <source>
        <dbReference type="Pfam" id="PF08818"/>
    </source>
</evidence>